<proteinExistence type="predicted"/>
<dbReference type="Pfam" id="PF01547">
    <property type="entry name" value="SBP_bac_1"/>
    <property type="match status" value="1"/>
</dbReference>
<keyword evidence="3" id="KW-1185">Reference proteome</keyword>
<keyword evidence="2" id="KW-0762">Sugar transport</keyword>
<dbReference type="PANTHER" id="PTHR43649">
    <property type="entry name" value="ARABINOSE-BINDING PROTEIN-RELATED"/>
    <property type="match status" value="1"/>
</dbReference>
<feature type="chain" id="PRO_5036689664" evidence="1">
    <location>
        <begin position="32"/>
        <end position="439"/>
    </location>
</feature>
<dbReference type="Gene3D" id="3.40.190.10">
    <property type="entry name" value="Periplasmic binding protein-like II"/>
    <property type="match status" value="1"/>
</dbReference>
<dbReference type="EMBL" id="JADBEM010000001">
    <property type="protein sequence ID" value="MBE1607316.1"/>
    <property type="molecule type" value="Genomic_DNA"/>
</dbReference>
<reference evidence="2" key="1">
    <citation type="submission" date="2020-10" db="EMBL/GenBank/DDBJ databases">
        <title>Sequencing the genomes of 1000 actinobacteria strains.</title>
        <authorList>
            <person name="Klenk H.-P."/>
        </authorList>
    </citation>
    <scope>NUCLEOTIDE SEQUENCE</scope>
    <source>
        <strain evidence="2">DSM 45354</strain>
    </source>
</reference>
<evidence type="ECO:0000313" key="2">
    <source>
        <dbReference type="EMBL" id="MBE1607316.1"/>
    </source>
</evidence>
<name>A0A927MVS2_9ACTN</name>
<evidence type="ECO:0000256" key="1">
    <source>
        <dbReference type="SAM" id="SignalP"/>
    </source>
</evidence>
<organism evidence="2 3">
    <name type="scientific">Actinopolymorpha pittospori</name>
    <dbReference type="NCBI Taxonomy" id="648752"/>
    <lineage>
        <taxon>Bacteria</taxon>
        <taxon>Bacillati</taxon>
        <taxon>Actinomycetota</taxon>
        <taxon>Actinomycetes</taxon>
        <taxon>Propionibacteriales</taxon>
        <taxon>Actinopolymorphaceae</taxon>
        <taxon>Actinopolymorpha</taxon>
    </lineage>
</organism>
<dbReference type="InterPro" id="IPR006311">
    <property type="entry name" value="TAT_signal"/>
</dbReference>
<keyword evidence="1" id="KW-0732">Signal</keyword>
<dbReference type="PROSITE" id="PS51318">
    <property type="entry name" value="TAT"/>
    <property type="match status" value="1"/>
</dbReference>
<dbReference type="InterPro" id="IPR006059">
    <property type="entry name" value="SBP"/>
</dbReference>
<dbReference type="InterPro" id="IPR050490">
    <property type="entry name" value="Bact_solute-bd_prot1"/>
</dbReference>
<dbReference type="AlphaFoldDB" id="A0A927MVS2"/>
<feature type="signal peptide" evidence="1">
    <location>
        <begin position="1"/>
        <end position="31"/>
    </location>
</feature>
<protein>
    <submittedName>
        <fullName evidence="2">Multiple sugar transport system substrate-binding protein</fullName>
    </submittedName>
</protein>
<comment type="caution">
    <text evidence="2">The sequence shown here is derived from an EMBL/GenBank/DDBJ whole genome shotgun (WGS) entry which is preliminary data.</text>
</comment>
<dbReference type="PROSITE" id="PS51257">
    <property type="entry name" value="PROKAR_LIPOPROTEIN"/>
    <property type="match status" value="1"/>
</dbReference>
<dbReference type="RefSeq" id="WP_192751284.1">
    <property type="nucleotide sequence ID" value="NZ_BAABJL010000202.1"/>
</dbReference>
<dbReference type="PANTHER" id="PTHR43649:SF12">
    <property type="entry name" value="DIACETYLCHITOBIOSE BINDING PROTEIN DASA"/>
    <property type="match status" value="1"/>
</dbReference>
<sequence length="439" mass="47976">MTLRSARRRFAVLVAGLAAGALLTGACTSPAARFFEAGNRKDTLTITTFDAIDATILKRVGAEFTRQNPGMSVQVTQIPEDAYVTKLQTSILAGDPPDVAYVYTAGHITSFHPLDDLVYKKYGLDPADYNTATLQYACGYQGHFYCVGGYAGALALFYNKKLFKAAGVPYPETTRPMTFEEYAEVAKKLSKPDRDPKRAIWGGEASVPTWWVDLRAFMSPDGRKVELTRPSYVREFETMVAMMRDGSAPTAAQQAAVGADDGNAGLFTQGKLAMTIAGSDMIDTLKSANFPEADYGLTATPIPAGTKPWINVWSTAYGIPRGSKHQAQAAKFLALWGTYAQKLQADYNLMPMLGSAADQYFAPKGPRQREFVEVSRLARESLFTPDFYAWDANNQDAFNAAVRGENVEAALVTAQKKDQQVLDTTWEKFDRAASTVGID</sequence>
<evidence type="ECO:0000313" key="3">
    <source>
        <dbReference type="Proteomes" id="UP000638648"/>
    </source>
</evidence>
<gene>
    <name evidence="2" type="ORF">HEB94_004164</name>
</gene>
<dbReference type="Proteomes" id="UP000638648">
    <property type="component" value="Unassembled WGS sequence"/>
</dbReference>
<accession>A0A927MVS2</accession>
<keyword evidence="2" id="KW-0813">Transport</keyword>
<dbReference type="SUPFAM" id="SSF53850">
    <property type="entry name" value="Periplasmic binding protein-like II"/>
    <property type="match status" value="1"/>
</dbReference>